<evidence type="ECO:0000313" key="1">
    <source>
        <dbReference type="EMBL" id="MBP1934803.1"/>
    </source>
</evidence>
<dbReference type="RefSeq" id="WP_209812783.1">
    <property type="nucleotide sequence ID" value="NZ_JAGGKT010000028.1"/>
</dbReference>
<dbReference type="EMBL" id="JAGGKT010000028">
    <property type="protein sequence ID" value="MBP1934803.1"/>
    <property type="molecule type" value="Genomic_DNA"/>
</dbReference>
<accession>A0ABS4GX05</accession>
<comment type="caution">
    <text evidence="1">The sequence shown here is derived from an EMBL/GenBank/DDBJ whole genome shotgun (WGS) entry which is preliminary data.</text>
</comment>
<name>A0ABS4GX05_9BACL</name>
<protein>
    <submittedName>
        <fullName evidence="1">Uncharacterized protein</fullName>
    </submittedName>
</protein>
<sequence>MEDFSFLKKMFCAICQEQTCDSCFVPEYTRFLMKMGEQESCVLCQRKTPYRVSEQIAQRQFYVEGSGQLCEDCYHQLSE</sequence>
<reference evidence="1 2" key="1">
    <citation type="submission" date="2021-03" db="EMBL/GenBank/DDBJ databases">
        <title>Genomic Encyclopedia of Type Strains, Phase IV (KMG-IV): sequencing the most valuable type-strain genomes for metagenomic binning, comparative biology and taxonomic classification.</title>
        <authorList>
            <person name="Goeker M."/>
        </authorList>
    </citation>
    <scope>NUCLEOTIDE SEQUENCE [LARGE SCALE GENOMIC DNA]</scope>
    <source>
        <strain evidence="1 2">DSM 24738</strain>
    </source>
</reference>
<keyword evidence="2" id="KW-1185">Reference proteome</keyword>
<organism evidence="1 2">
    <name type="scientific">Ammoniphilus resinae</name>
    <dbReference type="NCBI Taxonomy" id="861532"/>
    <lineage>
        <taxon>Bacteria</taxon>
        <taxon>Bacillati</taxon>
        <taxon>Bacillota</taxon>
        <taxon>Bacilli</taxon>
        <taxon>Bacillales</taxon>
        <taxon>Paenibacillaceae</taxon>
        <taxon>Aneurinibacillus group</taxon>
        <taxon>Ammoniphilus</taxon>
    </lineage>
</organism>
<dbReference type="Proteomes" id="UP001519343">
    <property type="component" value="Unassembled WGS sequence"/>
</dbReference>
<evidence type="ECO:0000313" key="2">
    <source>
        <dbReference type="Proteomes" id="UP001519343"/>
    </source>
</evidence>
<proteinExistence type="predicted"/>
<gene>
    <name evidence="1" type="ORF">J2Z37_004823</name>
</gene>